<feature type="domain" description="Nitroreductase" evidence="6">
    <location>
        <begin position="59"/>
        <end position="145"/>
    </location>
</feature>
<sequence>MSFTDLAKKRCSIRSYETKPVESEKIAAIVEAAHVAPSAANRQPVRLIQVESAEGLANLGRYANLYGAPLAFIVCADAERAWKRPVDGMVSTAIDASITCDHMMIAATDLGLGSVWICAFDPVGVREAFNLPASLVPVNILAVGHAADEWKSPERHAVERIPVQELVTKA</sequence>
<evidence type="ECO:0000259" key="6">
    <source>
        <dbReference type="Pfam" id="PF00881"/>
    </source>
</evidence>
<evidence type="ECO:0000256" key="2">
    <source>
        <dbReference type="ARBA" id="ARBA00007118"/>
    </source>
</evidence>
<keyword evidence="8" id="KW-1185">Reference proteome</keyword>
<accession>A0A2K2UE25</accession>
<proteinExistence type="inferred from homology"/>
<organism evidence="7 8">
    <name type="scientific">Enteroscipio rubneri</name>
    <dbReference type="NCBI Taxonomy" id="2070686"/>
    <lineage>
        <taxon>Bacteria</taxon>
        <taxon>Bacillati</taxon>
        <taxon>Actinomycetota</taxon>
        <taxon>Coriobacteriia</taxon>
        <taxon>Eggerthellales</taxon>
        <taxon>Eggerthellaceae</taxon>
        <taxon>Enteroscipio</taxon>
    </lineage>
</organism>
<keyword evidence="4" id="KW-0288">FMN</keyword>
<comment type="similarity">
    <text evidence="2">Belongs to the nitroreductase family.</text>
</comment>
<comment type="caution">
    <text evidence="7">The sequence shown here is derived from an EMBL/GenBank/DDBJ whole genome shotgun (WGS) entry which is preliminary data.</text>
</comment>
<dbReference type="SUPFAM" id="SSF55469">
    <property type="entry name" value="FMN-dependent nitroreductase-like"/>
    <property type="match status" value="1"/>
</dbReference>
<comment type="cofactor">
    <cofactor evidence="1">
        <name>FMN</name>
        <dbReference type="ChEBI" id="CHEBI:58210"/>
    </cofactor>
</comment>
<dbReference type="InterPro" id="IPR029479">
    <property type="entry name" value="Nitroreductase"/>
</dbReference>
<dbReference type="GO" id="GO:0016491">
    <property type="term" value="F:oxidoreductase activity"/>
    <property type="evidence" value="ECO:0007669"/>
    <property type="project" value="UniProtKB-KW"/>
</dbReference>
<dbReference type="CDD" id="cd20609">
    <property type="entry name" value="nitroreductase"/>
    <property type="match status" value="1"/>
</dbReference>
<dbReference type="Pfam" id="PF00881">
    <property type="entry name" value="Nitroreductase"/>
    <property type="match status" value="1"/>
</dbReference>
<dbReference type="AlphaFoldDB" id="A0A2K2UE25"/>
<evidence type="ECO:0000256" key="5">
    <source>
        <dbReference type="ARBA" id="ARBA00023002"/>
    </source>
</evidence>
<evidence type="ECO:0000256" key="4">
    <source>
        <dbReference type="ARBA" id="ARBA00022643"/>
    </source>
</evidence>
<protein>
    <submittedName>
        <fullName evidence="7">Nitroreductase</fullName>
    </submittedName>
</protein>
<dbReference type="Gene3D" id="3.40.109.10">
    <property type="entry name" value="NADH Oxidase"/>
    <property type="match status" value="1"/>
</dbReference>
<evidence type="ECO:0000313" key="8">
    <source>
        <dbReference type="Proteomes" id="UP000236197"/>
    </source>
</evidence>
<dbReference type="PANTHER" id="PTHR43673">
    <property type="entry name" value="NAD(P)H NITROREDUCTASE YDGI-RELATED"/>
    <property type="match status" value="1"/>
</dbReference>
<dbReference type="EMBL" id="PPEK01000001">
    <property type="protein sequence ID" value="PNV68534.1"/>
    <property type="molecule type" value="Genomic_DNA"/>
</dbReference>
<reference evidence="8" key="1">
    <citation type="submission" date="2018-01" db="EMBL/GenBank/DDBJ databases">
        <title>Rubneribacter badeniensis gen. nov., sp. nov., and Colonibacter rubneri, gen. nov., sp. nov., WGS of new members of the Eggerthellaceae.</title>
        <authorList>
            <person name="Danylec N."/>
            <person name="Stoll D.A."/>
            <person name="Doetsch A."/>
            <person name="Kulling S.E."/>
            <person name="Huch M."/>
        </authorList>
    </citation>
    <scope>NUCLEOTIDE SEQUENCE [LARGE SCALE GENOMIC DNA]</scope>
    <source>
        <strain evidence="8">ResAG-96</strain>
    </source>
</reference>
<evidence type="ECO:0000256" key="3">
    <source>
        <dbReference type="ARBA" id="ARBA00022630"/>
    </source>
</evidence>
<name>A0A2K2UE25_9ACTN</name>
<keyword evidence="3" id="KW-0285">Flavoprotein</keyword>
<dbReference type="OrthoDB" id="9798230at2"/>
<keyword evidence="5" id="KW-0560">Oxidoreductase</keyword>
<dbReference type="InterPro" id="IPR000415">
    <property type="entry name" value="Nitroreductase-like"/>
</dbReference>
<dbReference type="RefSeq" id="WP_103263860.1">
    <property type="nucleotide sequence ID" value="NZ_CABMLE010000001.1"/>
</dbReference>
<evidence type="ECO:0000313" key="7">
    <source>
        <dbReference type="EMBL" id="PNV68534.1"/>
    </source>
</evidence>
<dbReference type="Proteomes" id="UP000236197">
    <property type="component" value="Unassembled WGS sequence"/>
</dbReference>
<gene>
    <name evidence="7" type="ORF">C2L71_00670</name>
</gene>
<dbReference type="PANTHER" id="PTHR43673:SF2">
    <property type="entry name" value="NITROREDUCTASE"/>
    <property type="match status" value="1"/>
</dbReference>
<evidence type="ECO:0000256" key="1">
    <source>
        <dbReference type="ARBA" id="ARBA00001917"/>
    </source>
</evidence>